<dbReference type="OrthoDB" id="20507at2759"/>
<proteinExistence type="predicted"/>
<dbReference type="Proteomes" id="UP001165122">
    <property type="component" value="Unassembled WGS sequence"/>
</dbReference>
<dbReference type="PANTHER" id="PTHR13384">
    <property type="entry name" value="G PATCH DOMAIN-CONTAINING PROTEIN 1"/>
    <property type="match status" value="1"/>
</dbReference>
<organism evidence="3 4">
    <name type="scientific">Triparma laevis f. longispina</name>
    <dbReference type="NCBI Taxonomy" id="1714387"/>
    <lineage>
        <taxon>Eukaryota</taxon>
        <taxon>Sar</taxon>
        <taxon>Stramenopiles</taxon>
        <taxon>Ochrophyta</taxon>
        <taxon>Bolidophyceae</taxon>
        <taxon>Parmales</taxon>
        <taxon>Triparmaceae</taxon>
        <taxon>Triparma</taxon>
    </lineage>
</organism>
<dbReference type="AlphaFoldDB" id="A0A9W7E9D3"/>
<dbReference type="GO" id="GO:0005634">
    <property type="term" value="C:nucleus"/>
    <property type="evidence" value="ECO:0007669"/>
    <property type="project" value="TreeGrafter"/>
</dbReference>
<protein>
    <recommendedName>
        <fullName evidence="2">G patch domain-containing protein</fullName>
    </recommendedName>
</protein>
<feature type="compositionally biased region" description="Basic residues" evidence="1">
    <location>
        <begin position="574"/>
        <end position="604"/>
    </location>
</feature>
<feature type="region of interest" description="Disordered" evidence="1">
    <location>
        <begin position="483"/>
        <end position="604"/>
    </location>
</feature>
<reference evidence="4" key="1">
    <citation type="journal article" date="2023" name="Commun. Biol.">
        <title>Genome analysis of Parmales, the sister group of diatoms, reveals the evolutionary specialization of diatoms from phago-mixotrophs to photoautotrophs.</title>
        <authorList>
            <person name="Ban H."/>
            <person name="Sato S."/>
            <person name="Yoshikawa S."/>
            <person name="Yamada K."/>
            <person name="Nakamura Y."/>
            <person name="Ichinomiya M."/>
            <person name="Sato N."/>
            <person name="Blanc-Mathieu R."/>
            <person name="Endo H."/>
            <person name="Kuwata A."/>
            <person name="Ogata H."/>
        </authorList>
    </citation>
    <scope>NUCLEOTIDE SEQUENCE [LARGE SCALE GENOMIC DNA]</scope>
    <source>
        <strain evidence="4">NIES 3700</strain>
    </source>
</reference>
<evidence type="ECO:0000259" key="2">
    <source>
        <dbReference type="Pfam" id="PF07713"/>
    </source>
</evidence>
<dbReference type="Pfam" id="PF07713">
    <property type="entry name" value="DUF1604"/>
    <property type="match status" value="1"/>
</dbReference>
<feature type="region of interest" description="Disordered" evidence="1">
    <location>
        <begin position="39"/>
        <end position="65"/>
    </location>
</feature>
<dbReference type="EMBL" id="BRXW01000617">
    <property type="protein sequence ID" value="GMH70293.1"/>
    <property type="molecule type" value="Genomic_DNA"/>
</dbReference>
<keyword evidence="4" id="KW-1185">Reference proteome</keyword>
<name>A0A9W7E9D3_9STRA</name>
<comment type="caution">
    <text evidence="3">The sequence shown here is derived from an EMBL/GenBank/DDBJ whole genome shotgun (WGS) entry which is preliminary data.</text>
</comment>
<dbReference type="GO" id="GO:0003723">
    <property type="term" value="F:RNA binding"/>
    <property type="evidence" value="ECO:0007669"/>
    <property type="project" value="TreeGrafter"/>
</dbReference>
<dbReference type="PANTHER" id="PTHR13384:SF19">
    <property type="entry name" value="G PATCH DOMAIN-CONTAINING PROTEIN 1"/>
    <property type="match status" value="1"/>
</dbReference>
<feature type="compositionally biased region" description="Basic and acidic residues" evidence="1">
    <location>
        <begin position="497"/>
        <end position="527"/>
    </location>
</feature>
<feature type="compositionally biased region" description="Acidic residues" evidence="1">
    <location>
        <begin position="485"/>
        <end position="496"/>
    </location>
</feature>
<dbReference type="GO" id="GO:0006397">
    <property type="term" value="P:mRNA processing"/>
    <property type="evidence" value="ECO:0007669"/>
    <property type="project" value="InterPro"/>
</dbReference>
<evidence type="ECO:0000313" key="4">
    <source>
        <dbReference type="Proteomes" id="UP001165122"/>
    </source>
</evidence>
<evidence type="ECO:0000256" key="1">
    <source>
        <dbReference type="SAM" id="MobiDB-lite"/>
    </source>
</evidence>
<accession>A0A9W7E9D3</accession>
<evidence type="ECO:0000313" key="3">
    <source>
        <dbReference type="EMBL" id="GMH70293.1"/>
    </source>
</evidence>
<gene>
    <name evidence="3" type="ORF">TrLO_g1630</name>
</gene>
<feature type="domain" description="G patch" evidence="2">
    <location>
        <begin position="10"/>
        <end position="76"/>
    </location>
</feature>
<sequence length="604" mass="67221">MPPPKGKAGEVLDKQGRRRFHGAFTGGFSAGYYNTVGSETGWAPSQFKSSRDRNKDNSKDESCSKQRVEDFMDEEDGILGGSLKVDSHFGVEKIKGSNQVERVDNISEELISSLVSARIGKRLLQNLGASISKLKRTLNVPVPPPKSDLYGLGFNAFKNAPEFKAARDKRNNLTTSSNIYSMSSLKSGGSRLNDNREITLYDDSKKGTSGFSLLDGIDDVYDKGKGEYTNELVDYDSDVNDEPDFVSKGGGGFLNSLESFTETMAKIRKTNDGREVINGFEIIDVREDTLFQKRWPGPRVPLNFNEGHAFEVSEVGGGTIKNINPMTGKRESMNLNSRRAVLKGGKEAMAGVQFERIKGLMSDRFAAGSVESNLSLSNTMTEPPKKVNTRMTYTNEQWIPPPILCNRLGFKMRKEDRQKYEEERVEGMKKGGEVFFEQLGEIVTGGNKKGTEKLTTTERSNPGEKIVLKGESRPSVDLFKSIFEDGGEESNSSDEEEMRREEEGMNGKIEEKRGEEVGGGRGGEERPIVGAMRGPVEDGPVKLVFKPSSKRKNDLPPPVESDSDSDSSSDSSMKKKKKKKKKKEKKEKKKRKKEEKRRKKKLKS</sequence>
<dbReference type="InterPro" id="IPR011666">
    <property type="entry name" value="DUF1604"/>
</dbReference>
<feature type="compositionally biased region" description="Basic and acidic residues" evidence="1">
    <location>
        <begin position="49"/>
        <end position="65"/>
    </location>
</feature>